<gene>
    <name evidence="2" type="ORF">JZ751_029608</name>
</gene>
<dbReference type="Proteomes" id="UP000824540">
    <property type="component" value="Unassembled WGS sequence"/>
</dbReference>
<proteinExistence type="predicted"/>
<dbReference type="EMBL" id="JAFBMS010000092">
    <property type="protein sequence ID" value="KAG9337223.1"/>
    <property type="molecule type" value="Genomic_DNA"/>
</dbReference>
<keyword evidence="3" id="KW-1185">Reference proteome</keyword>
<evidence type="ECO:0000313" key="2">
    <source>
        <dbReference type="EMBL" id="KAG9337223.1"/>
    </source>
</evidence>
<evidence type="ECO:0000256" key="1">
    <source>
        <dbReference type="SAM" id="MobiDB-lite"/>
    </source>
</evidence>
<organism evidence="2 3">
    <name type="scientific">Albula glossodonta</name>
    <name type="common">roundjaw bonefish</name>
    <dbReference type="NCBI Taxonomy" id="121402"/>
    <lineage>
        <taxon>Eukaryota</taxon>
        <taxon>Metazoa</taxon>
        <taxon>Chordata</taxon>
        <taxon>Craniata</taxon>
        <taxon>Vertebrata</taxon>
        <taxon>Euteleostomi</taxon>
        <taxon>Actinopterygii</taxon>
        <taxon>Neopterygii</taxon>
        <taxon>Teleostei</taxon>
        <taxon>Albuliformes</taxon>
        <taxon>Albulidae</taxon>
        <taxon>Albula</taxon>
    </lineage>
</organism>
<dbReference type="OrthoDB" id="7493504at2759"/>
<feature type="compositionally biased region" description="Gly residues" evidence="1">
    <location>
        <begin position="352"/>
        <end position="367"/>
    </location>
</feature>
<feature type="region of interest" description="Disordered" evidence="1">
    <location>
        <begin position="333"/>
        <end position="393"/>
    </location>
</feature>
<protein>
    <submittedName>
        <fullName evidence="2">Uncharacterized protein</fullName>
    </submittedName>
</protein>
<evidence type="ECO:0000313" key="3">
    <source>
        <dbReference type="Proteomes" id="UP000824540"/>
    </source>
</evidence>
<sequence>MLYTFSGLIRGEPPAPEQADTVLEVWKVWVGVTVAPTHSTWRLSFQLTSSSYCSSNSQHMETELPLRSKVGQGAVYHREGWEYLQAQCSCQDPPPVPLPHLHHPVASERQLRSKVGQGAVYHREGWEYLQAQCSCQDPPPVPLPHLHHPVASERQVTLLSPPGTCEQNMETELPVNLILLLQLKLTAHGDRASTLTHSTWRQSFQLTSPSYCSSNSQHMETELPAQCSCQDPPPVPLPHLHHPVASERQVTLLSPPGPCEQNMETELPVNLILLLQLKLTAHGDRASSTWRQSFQLTSSSYCSSNSQHMETELPGWKFQRWSLAPQNDSFLRQRPLSEETAPELSMKRSSGGSKGGRGLGAGAGAGVGSAPVTTSLAPRMGPLNPSLPRSRSPTNTLITDPLLTYTYDRAVCHMCSITECILGACCTPPSLRCMSCLGGNQSALSNCPSVQSLPSLTAPLYRVCPLLLPLCTESALFNCPSVKSLPSLTAPLYRSALSNCPSVQSLPSLTAPLYRSALSNCPSVQSLPSLTAPLYRSLPSLTAPLYRSLPSLTAPLYRSALSNCPSVQSLPSLTAPVQNLNAGKELLICPSYKQLKHGPLSLTKSICPFVKRHDGSDEMSGEFVALLTAHHALSRFI</sequence>
<feature type="compositionally biased region" description="Low complexity" evidence="1">
    <location>
        <begin position="382"/>
        <end position="393"/>
    </location>
</feature>
<reference evidence="2" key="1">
    <citation type="thesis" date="2021" institute="BYU ScholarsArchive" country="Provo, UT, USA">
        <title>Applications of and Algorithms for Genome Assembly and Genomic Analyses with an Emphasis on Marine Teleosts.</title>
        <authorList>
            <person name="Pickett B.D."/>
        </authorList>
    </citation>
    <scope>NUCLEOTIDE SEQUENCE</scope>
    <source>
        <strain evidence="2">HI-2016</strain>
    </source>
</reference>
<dbReference type="AlphaFoldDB" id="A0A8T2N9X4"/>
<accession>A0A8T2N9X4</accession>
<comment type="caution">
    <text evidence="2">The sequence shown here is derived from an EMBL/GenBank/DDBJ whole genome shotgun (WGS) entry which is preliminary data.</text>
</comment>
<name>A0A8T2N9X4_9TELE</name>